<evidence type="ECO:0000313" key="4">
    <source>
        <dbReference type="Proteomes" id="UP000643405"/>
    </source>
</evidence>
<dbReference type="Gene3D" id="1.20.1260.10">
    <property type="match status" value="1"/>
</dbReference>
<dbReference type="RefSeq" id="WP_188162969.1">
    <property type="nucleotide sequence ID" value="NZ_JACVVX010000001.1"/>
</dbReference>
<dbReference type="Pfam" id="PF03713">
    <property type="entry name" value="DUF305"/>
    <property type="match status" value="1"/>
</dbReference>
<comment type="caution">
    <text evidence="3">The sequence shown here is derived from an EMBL/GenBank/DDBJ whole genome shotgun (WGS) entry which is preliminary data.</text>
</comment>
<accession>A0A8J6PLA9</accession>
<keyword evidence="1" id="KW-0732">Signal</keyword>
<dbReference type="Proteomes" id="UP000643405">
    <property type="component" value="Unassembled WGS sequence"/>
</dbReference>
<reference evidence="3" key="1">
    <citation type="submission" date="2020-09" db="EMBL/GenBank/DDBJ databases">
        <title>Genome seq and assembly of Tianweitania sp.</title>
        <authorList>
            <person name="Chhetri G."/>
        </authorList>
    </citation>
    <scope>NUCLEOTIDE SEQUENCE</scope>
    <source>
        <strain evidence="3">Rool2</strain>
    </source>
</reference>
<proteinExistence type="predicted"/>
<feature type="domain" description="DUF305" evidence="2">
    <location>
        <begin position="30"/>
        <end position="117"/>
    </location>
</feature>
<gene>
    <name evidence="3" type="ORF">ICI42_02635</name>
</gene>
<protein>
    <submittedName>
        <fullName evidence="3">DUF305 domain-containing protein</fullName>
    </submittedName>
</protein>
<dbReference type="PANTHER" id="PTHR36933:SF1">
    <property type="entry name" value="SLL0788 PROTEIN"/>
    <property type="match status" value="1"/>
</dbReference>
<dbReference type="InterPro" id="IPR005183">
    <property type="entry name" value="DUF305_CopM-like"/>
</dbReference>
<name>A0A8J6PLA9_9HYPH</name>
<evidence type="ECO:0000313" key="3">
    <source>
        <dbReference type="EMBL" id="MBD0413542.1"/>
    </source>
</evidence>
<sequence>MTFRKPLIALAAAALLGTGFAQAQQDHNGHSMGAEASASASTEAYKAAAETMHKDMAIDYSGDADVDFVRGMIPHHQAAIDMAEVVLQYGKDPEIRKLAEAVISAQQAEIKQMQDWLAAHPVK</sequence>
<evidence type="ECO:0000256" key="1">
    <source>
        <dbReference type="SAM" id="SignalP"/>
    </source>
</evidence>
<feature type="chain" id="PRO_5035322597" evidence="1">
    <location>
        <begin position="24"/>
        <end position="123"/>
    </location>
</feature>
<feature type="signal peptide" evidence="1">
    <location>
        <begin position="1"/>
        <end position="23"/>
    </location>
</feature>
<dbReference type="EMBL" id="JACVVX010000001">
    <property type="protein sequence ID" value="MBD0413542.1"/>
    <property type="molecule type" value="Genomic_DNA"/>
</dbReference>
<dbReference type="InterPro" id="IPR012347">
    <property type="entry name" value="Ferritin-like"/>
</dbReference>
<dbReference type="AlphaFoldDB" id="A0A8J6PLA9"/>
<evidence type="ECO:0000259" key="2">
    <source>
        <dbReference type="Pfam" id="PF03713"/>
    </source>
</evidence>
<dbReference type="PANTHER" id="PTHR36933">
    <property type="entry name" value="SLL0788 PROTEIN"/>
    <property type="match status" value="1"/>
</dbReference>
<organism evidence="3 4">
    <name type="scientific">Oryzicola mucosus</name>
    <dbReference type="NCBI Taxonomy" id="2767425"/>
    <lineage>
        <taxon>Bacteria</taxon>
        <taxon>Pseudomonadati</taxon>
        <taxon>Pseudomonadota</taxon>
        <taxon>Alphaproteobacteria</taxon>
        <taxon>Hyphomicrobiales</taxon>
        <taxon>Phyllobacteriaceae</taxon>
        <taxon>Oryzicola</taxon>
    </lineage>
</organism>
<keyword evidence="4" id="KW-1185">Reference proteome</keyword>